<dbReference type="Gene3D" id="2.60.120.260">
    <property type="entry name" value="Galactose-binding domain-like"/>
    <property type="match status" value="1"/>
</dbReference>
<reference evidence="2 3" key="1">
    <citation type="submission" date="2019-02" db="EMBL/GenBank/DDBJ databases">
        <title>Deep-cultivation of Planctomycetes and their phenomic and genomic characterization uncovers novel biology.</title>
        <authorList>
            <person name="Wiegand S."/>
            <person name="Jogler M."/>
            <person name="Boedeker C."/>
            <person name="Pinto D."/>
            <person name="Vollmers J."/>
            <person name="Rivas-Marin E."/>
            <person name="Kohn T."/>
            <person name="Peeters S.H."/>
            <person name="Heuer A."/>
            <person name="Rast P."/>
            <person name="Oberbeckmann S."/>
            <person name="Bunk B."/>
            <person name="Jeske O."/>
            <person name="Meyerdierks A."/>
            <person name="Storesund J.E."/>
            <person name="Kallscheuer N."/>
            <person name="Luecker S."/>
            <person name="Lage O.M."/>
            <person name="Pohl T."/>
            <person name="Merkel B.J."/>
            <person name="Hornburger P."/>
            <person name="Mueller R.-W."/>
            <person name="Bruemmer F."/>
            <person name="Labrenz M."/>
            <person name="Spormann A.M."/>
            <person name="Op den Camp H."/>
            <person name="Overmann J."/>
            <person name="Amann R."/>
            <person name="Jetten M.S.M."/>
            <person name="Mascher T."/>
            <person name="Medema M.H."/>
            <person name="Devos D.P."/>
            <person name="Kaster A.-K."/>
            <person name="Ovreas L."/>
            <person name="Rohde M."/>
            <person name="Galperin M.Y."/>
            <person name="Jogler C."/>
        </authorList>
    </citation>
    <scope>NUCLEOTIDE SEQUENCE [LARGE SCALE GENOMIC DNA]</scope>
    <source>
        <strain evidence="2 3">Pla133</strain>
    </source>
</reference>
<dbReference type="AlphaFoldDB" id="A0A518BKG6"/>
<sequence>MALSHGGDYVMYGDQWELWSQWLGHNELCTTETGRVLPILPTRGNHDFGTLFDEVFDDPGGRGLNYYRSRLSSDVSLVTLNSQISVAGDQLTWLESELEAANHDSRWLLTNYHRPLYPAVKAPGPAKPFWAPLFDRYGVDIALESDGHCIKRTEPIRADALDPAGVIYVGEGGLGVPQRTPRRNLWYLQAPAVVTNGHHVLRLDFSSEALSLEILRLGEVLDPLDPRLYRAIVPPGATWSYIAQEQVPEGWTELGFDALAWDRGPAGFGFGDDDDATTLDSMQGVSSHLFTRFEFDSELCAQTESLSLMARYDDAFVAYLNGTEVARGGIAEGDWTSGEPKVELKEALHFESFEVRDWRQLVHPGTNVLALVGINRRARDSDFSLDAWLAGDRSLAPGTPQPWLEPIDVRLLSPRER</sequence>
<dbReference type="RefSeq" id="WP_145065690.1">
    <property type="nucleotide sequence ID" value="NZ_CP036287.1"/>
</dbReference>
<proteinExistence type="predicted"/>
<evidence type="ECO:0000256" key="1">
    <source>
        <dbReference type="ARBA" id="ARBA00022729"/>
    </source>
</evidence>
<dbReference type="PANTHER" id="PTHR22953">
    <property type="entry name" value="ACID PHOSPHATASE RELATED"/>
    <property type="match status" value="1"/>
</dbReference>
<dbReference type="Proteomes" id="UP000316921">
    <property type="component" value="Chromosome"/>
</dbReference>
<organism evidence="2 3">
    <name type="scientific">Engelhardtia mirabilis</name>
    <dbReference type="NCBI Taxonomy" id="2528011"/>
    <lineage>
        <taxon>Bacteria</taxon>
        <taxon>Pseudomonadati</taxon>
        <taxon>Planctomycetota</taxon>
        <taxon>Planctomycetia</taxon>
        <taxon>Planctomycetia incertae sedis</taxon>
        <taxon>Engelhardtia</taxon>
    </lineage>
</organism>
<dbReference type="InterPro" id="IPR039331">
    <property type="entry name" value="PAPs-like"/>
</dbReference>
<evidence type="ECO:0000313" key="2">
    <source>
        <dbReference type="EMBL" id="QDU67474.1"/>
    </source>
</evidence>
<name>A0A518BKG6_9BACT</name>
<accession>A0A518BKG6</accession>
<evidence type="ECO:0000313" key="3">
    <source>
        <dbReference type="Proteomes" id="UP000316921"/>
    </source>
</evidence>
<evidence type="ECO:0008006" key="4">
    <source>
        <dbReference type="Google" id="ProtNLM"/>
    </source>
</evidence>
<dbReference type="KEGG" id="pbap:Pla133_25570"/>
<dbReference type="EMBL" id="CP036287">
    <property type="protein sequence ID" value="QDU67474.1"/>
    <property type="molecule type" value="Genomic_DNA"/>
</dbReference>
<dbReference type="PANTHER" id="PTHR22953:SF153">
    <property type="entry name" value="PURPLE ACID PHOSPHATASE"/>
    <property type="match status" value="1"/>
</dbReference>
<dbReference type="InterPro" id="IPR029052">
    <property type="entry name" value="Metallo-depent_PP-like"/>
</dbReference>
<keyword evidence="1" id="KW-0732">Signal</keyword>
<dbReference type="SUPFAM" id="SSF56300">
    <property type="entry name" value="Metallo-dependent phosphatases"/>
    <property type="match status" value="1"/>
</dbReference>
<dbReference type="Gene3D" id="3.60.21.10">
    <property type="match status" value="1"/>
</dbReference>
<keyword evidence="3" id="KW-1185">Reference proteome</keyword>
<dbReference type="GO" id="GO:0003993">
    <property type="term" value="F:acid phosphatase activity"/>
    <property type="evidence" value="ECO:0007669"/>
    <property type="project" value="InterPro"/>
</dbReference>
<gene>
    <name evidence="2" type="ORF">Pla133_25570</name>
</gene>
<protein>
    <recommendedName>
        <fullName evidence="4">Calcineurin-like phosphoesterase domain-containing protein</fullName>
    </recommendedName>
</protein>